<dbReference type="Gene3D" id="3.40.50.300">
    <property type="entry name" value="P-loop containing nucleotide triphosphate hydrolases"/>
    <property type="match status" value="1"/>
</dbReference>
<dbReference type="SUPFAM" id="SSF52540">
    <property type="entry name" value="P-loop containing nucleoside triphosphate hydrolases"/>
    <property type="match status" value="1"/>
</dbReference>
<evidence type="ECO:0000313" key="5">
    <source>
        <dbReference type="EMBL" id="SPK77012.1"/>
    </source>
</evidence>
<dbReference type="PROSITE" id="PS50893">
    <property type="entry name" value="ABC_TRANSPORTER_2"/>
    <property type="match status" value="1"/>
</dbReference>
<name>A0A375IUC5_9BURK</name>
<dbReference type="InterPro" id="IPR050319">
    <property type="entry name" value="ABC_transp_ATP-bind"/>
</dbReference>
<dbReference type="Proteomes" id="UP000255505">
    <property type="component" value="Plasmid II"/>
</dbReference>
<keyword evidence="2" id="KW-0547">Nucleotide-binding</keyword>
<gene>
    <name evidence="5" type="ORF">CT19425_MP90001</name>
</gene>
<dbReference type="Pfam" id="PF00005">
    <property type="entry name" value="ABC_tran"/>
    <property type="match status" value="1"/>
</dbReference>
<organism evidence="5 6">
    <name type="scientific">Cupriavidus taiwanensis</name>
    <dbReference type="NCBI Taxonomy" id="164546"/>
    <lineage>
        <taxon>Bacteria</taxon>
        <taxon>Pseudomonadati</taxon>
        <taxon>Pseudomonadota</taxon>
        <taxon>Betaproteobacteria</taxon>
        <taxon>Burkholderiales</taxon>
        <taxon>Burkholderiaceae</taxon>
        <taxon>Cupriavidus</taxon>
    </lineage>
</organism>
<evidence type="ECO:0000313" key="6">
    <source>
        <dbReference type="Proteomes" id="UP000255505"/>
    </source>
</evidence>
<keyword evidence="5" id="KW-0614">Plasmid</keyword>
<dbReference type="PANTHER" id="PTHR43776">
    <property type="entry name" value="TRANSPORT ATP-BINDING PROTEIN"/>
    <property type="match status" value="1"/>
</dbReference>
<dbReference type="PROSITE" id="PS00211">
    <property type="entry name" value="ABC_TRANSPORTER_1"/>
    <property type="match status" value="1"/>
</dbReference>
<evidence type="ECO:0000256" key="2">
    <source>
        <dbReference type="ARBA" id="ARBA00022741"/>
    </source>
</evidence>
<accession>A0A375IUC5</accession>
<keyword evidence="1" id="KW-0813">Transport</keyword>
<feature type="domain" description="ABC transporter" evidence="4">
    <location>
        <begin position="4"/>
        <end position="191"/>
    </location>
</feature>
<reference evidence="5 6" key="1">
    <citation type="submission" date="2018-01" db="EMBL/GenBank/DDBJ databases">
        <authorList>
            <person name="Gaut B.S."/>
            <person name="Morton B.R."/>
            <person name="Clegg M.T."/>
            <person name="Duvall M.R."/>
        </authorList>
    </citation>
    <scope>NUCLEOTIDE SEQUENCE [LARGE SCALE GENOMIC DNA]</scope>
    <source>
        <strain evidence="5">Cupriavidus taiwanensis LMG 19425</strain>
        <plasmid evidence="6">Plasmid ii</plasmid>
    </source>
</reference>
<dbReference type="EMBL" id="LT991977">
    <property type="protein sequence ID" value="SPK77012.1"/>
    <property type="molecule type" value="Genomic_DNA"/>
</dbReference>
<evidence type="ECO:0000256" key="3">
    <source>
        <dbReference type="ARBA" id="ARBA00022840"/>
    </source>
</evidence>
<dbReference type="InterPro" id="IPR027417">
    <property type="entry name" value="P-loop_NTPase"/>
</dbReference>
<evidence type="ECO:0000259" key="4">
    <source>
        <dbReference type="PROSITE" id="PS50893"/>
    </source>
</evidence>
<protein>
    <submittedName>
        <fullName evidence="5">ABC transporter</fullName>
    </submittedName>
</protein>
<dbReference type="InterPro" id="IPR017871">
    <property type="entry name" value="ABC_transporter-like_CS"/>
</dbReference>
<dbReference type="AlphaFoldDB" id="A0A375IUC5"/>
<dbReference type="GO" id="GO:0005524">
    <property type="term" value="F:ATP binding"/>
    <property type="evidence" value="ECO:0007669"/>
    <property type="project" value="UniProtKB-KW"/>
</dbReference>
<keyword evidence="3" id="KW-0067">ATP-binding</keyword>
<dbReference type="GO" id="GO:0016887">
    <property type="term" value="F:ATP hydrolysis activity"/>
    <property type="evidence" value="ECO:0007669"/>
    <property type="project" value="InterPro"/>
</dbReference>
<sequence>MAPCRGSIAFNGRALKPSVAERSRDELRRIQIVFQMADTALNPARTIHEILARPLQFYHGLRGEALRARIRQLLDLVRLPAGVAQRTPGGLSGGQKQRVNLARALAAEPELILCDEITSALDTVVGAAILDLMAELRKELGVSYLFISHDLHTVRAICDEIVVMQHGRKLTQVAHADYDRGPHHPYYALLARSVPELRRGWIDEVDVHGRQAKPAGVASTAI</sequence>
<dbReference type="InterPro" id="IPR003439">
    <property type="entry name" value="ABC_transporter-like_ATP-bd"/>
</dbReference>
<proteinExistence type="predicted"/>
<geneLocation type="plasmid" evidence="5">
    <name>II</name>
</geneLocation>
<evidence type="ECO:0000256" key="1">
    <source>
        <dbReference type="ARBA" id="ARBA00022448"/>
    </source>
</evidence>